<proteinExistence type="predicted"/>
<keyword evidence="2" id="KW-0479">Metal-binding</keyword>
<dbReference type="AlphaFoldDB" id="A0A820PSW2"/>
<organism evidence="4 5">
    <name type="scientific">Rotaria magnacalcarata</name>
    <dbReference type="NCBI Taxonomy" id="392030"/>
    <lineage>
        <taxon>Eukaryota</taxon>
        <taxon>Metazoa</taxon>
        <taxon>Spiralia</taxon>
        <taxon>Gnathifera</taxon>
        <taxon>Rotifera</taxon>
        <taxon>Eurotatoria</taxon>
        <taxon>Bdelloidea</taxon>
        <taxon>Philodinida</taxon>
        <taxon>Philodinidae</taxon>
        <taxon>Rotaria</taxon>
    </lineage>
</organism>
<comment type="cofactor">
    <cofactor evidence="1">
        <name>a divalent metal cation</name>
        <dbReference type="ChEBI" id="CHEBI:60240"/>
    </cofactor>
</comment>
<evidence type="ECO:0000259" key="3">
    <source>
        <dbReference type="Pfam" id="PF13359"/>
    </source>
</evidence>
<evidence type="ECO:0000313" key="5">
    <source>
        <dbReference type="Proteomes" id="UP000663866"/>
    </source>
</evidence>
<gene>
    <name evidence="4" type="ORF">OVN521_LOCUS35605</name>
</gene>
<comment type="caution">
    <text evidence="4">The sequence shown here is derived from an EMBL/GenBank/DDBJ whole genome shotgun (WGS) entry which is preliminary data.</text>
</comment>
<evidence type="ECO:0000256" key="1">
    <source>
        <dbReference type="ARBA" id="ARBA00001968"/>
    </source>
</evidence>
<feature type="domain" description="DDE Tnp4" evidence="3">
    <location>
        <begin position="370"/>
        <end position="461"/>
    </location>
</feature>
<evidence type="ECO:0000313" key="4">
    <source>
        <dbReference type="EMBL" id="CAF4413173.1"/>
    </source>
</evidence>
<protein>
    <recommendedName>
        <fullName evidence="3">DDE Tnp4 domain-containing protein</fullName>
    </recommendedName>
</protein>
<sequence>MTQVSKGTCCHCDKILRKYDRIYRLDKCQNLLQYAMTNGLVNLKLHHKCYTKLHKQQKTSENDSDQDQQMNVDLTTINAHLQTDPYSRSFTTSSIMDTSTSDIINATSAPMIIESTVLSNVVHSDSIELPYYRLSRSNQSCSICKINFSQKNRNCEYISEKIRAECLINHKIFISEKSRCCTAHICDDSLSEKDIEKIKNSTTMHCSIKQHELIEIFSLMKIMLQNLNTKIENIEKRPALCFDADSTFDASNYYVLTGLTLEQFDNLCSEIPSGVIRHSDLRSSRSAIACLLVKLRLGLSNDVLATLFGFRNRRDVGHVLDSARKALIKCFVPKHLGFNHISREDVITNHTRPLAKRILADGEDKAILILDGTYIYIQKSAHNMLQRKTYSTHKGRPLVKTMMIVSTDGYIVSMLGPYFADYKNNDATITKNIIYNNKEDILDWLKPDDVLVVDRGFRDVLDDLHTFGYKTKMPCFLRDYFAIVCALINAYRPLFIADISKDDAIADRMLRLATQSNNIKTYADRLKSKSEKSLKWTLLNAKYSVKDFPRMTFNELNDLTLGTFQLKQAKKYAVEHLSNNGSFNIKIAKQRDDLIRAQILSRHKSA</sequence>
<dbReference type="InterPro" id="IPR027806">
    <property type="entry name" value="HARBI1_dom"/>
</dbReference>
<name>A0A820PSW2_9BILA</name>
<evidence type="ECO:0000256" key="2">
    <source>
        <dbReference type="ARBA" id="ARBA00022723"/>
    </source>
</evidence>
<reference evidence="4" key="1">
    <citation type="submission" date="2021-02" db="EMBL/GenBank/DDBJ databases">
        <authorList>
            <person name="Nowell W R."/>
        </authorList>
    </citation>
    <scope>NUCLEOTIDE SEQUENCE</scope>
</reference>
<accession>A0A820PSW2</accession>
<keyword evidence="5" id="KW-1185">Reference proteome</keyword>
<dbReference type="Pfam" id="PF13359">
    <property type="entry name" value="DDE_Tnp_4"/>
    <property type="match status" value="1"/>
</dbReference>
<dbReference type="GO" id="GO:0046872">
    <property type="term" value="F:metal ion binding"/>
    <property type="evidence" value="ECO:0007669"/>
    <property type="project" value="UniProtKB-KW"/>
</dbReference>
<dbReference type="EMBL" id="CAJOBG010041824">
    <property type="protein sequence ID" value="CAF4413173.1"/>
    <property type="molecule type" value="Genomic_DNA"/>
</dbReference>
<dbReference type="Proteomes" id="UP000663866">
    <property type="component" value="Unassembled WGS sequence"/>
</dbReference>
<feature type="non-terminal residue" evidence="4">
    <location>
        <position position="1"/>
    </location>
</feature>